<dbReference type="GO" id="GO:0004499">
    <property type="term" value="F:N,N-dimethylaniline monooxygenase activity"/>
    <property type="evidence" value="ECO:0007669"/>
    <property type="project" value="InterPro"/>
</dbReference>
<evidence type="ECO:0000313" key="6">
    <source>
        <dbReference type="EMBL" id="LAA72747.1"/>
    </source>
</evidence>
<evidence type="ECO:0000256" key="5">
    <source>
        <dbReference type="SAM" id="Phobius"/>
    </source>
</evidence>
<feature type="transmembrane region" description="Helical" evidence="5">
    <location>
        <begin position="85"/>
        <end position="107"/>
    </location>
</feature>
<protein>
    <recommendedName>
        <fullName evidence="4">Flavin-containing monooxygenase</fullName>
        <ecNumber evidence="4">1.-.-.-</ecNumber>
    </recommendedName>
</protein>
<keyword evidence="4" id="KW-0503">Monooxygenase</keyword>
<reference evidence="6" key="1">
    <citation type="submission" date="2017-07" db="EMBL/GenBank/DDBJ databases">
        <authorList>
            <person name="Mikheyev A."/>
            <person name="Grau M."/>
        </authorList>
    </citation>
    <scope>NUCLEOTIDE SEQUENCE</scope>
    <source>
        <tissue evidence="6">Venom_gland</tissue>
    </source>
</reference>
<evidence type="ECO:0000256" key="1">
    <source>
        <dbReference type="ARBA" id="ARBA00022630"/>
    </source>
</evidence>
<accession>A0A2D4HLD2</accession>
<name>A0A2D4HLD2_MICLE</name>
<dbReference type="GO" id="GO:0050660">
    <property type="term" value="F:flavin adenine dinucleotide binding"/>
    <property type="evidence" value="ECO:0007669"/>
    <property type="project" value="InterPro"/>
</dbReference>
<dbReference type="PANTHER" id="PTHR23023">
    <property type="entry name" value="DIMETHYLANILINE MONOOXYGENASE"/>
    <property type="match status" value="1"/>
</dbReference>
<dbReference type="EMBL" id="IACK01037307">
    <property type="protein sequence ID" value="LAA72747.1"/>
    <property type="molecule type" value="Transcribed_RNA"/>
</dbReference>
<comment type="similarity">
    <text evidence="4">Belongs to the FMO family.</text>
</comment>
<keyword evidence="5" id="KW-0472">Membrane</keyword>
<organism evidence="6">
    <name type="scientific">Micrurus lemniscatus lemniscatus</name>
    <dbReference type="NCBI Taxonomy" id="129467"/>
    <lineage>
        <taxon>Eukaryota</taxon>
        <taxon>Metazoa</taxon>
        <taxon>Chordata</taxon>
        <taxon>Craniata</taxon>
        <taxon>Vertebrata</taxon>
        <taxon>Euteleostomi</taxon>
        <taxon>Lepidosauria</taxon>
        <taxon>Squamata</taxon>
        <taxon>Bifurcata</taxon>
        <taxon>Unidentata</taxon>
        <taxon>Episquamata</taxon>
        <taxon>Toxicofera</taxon>
        <taxon>Serpentes</taxon>
        <taxon>Colubroidea</taxon>
        <taxon>Elapidae</taxon>
        <taxon>Elapinae</taxon>
        <taxon>Micrurus</taxon>
    </lineage>
</organism>
<dbReference type="GO" id="GO:0050661">
    <property type="term" value="F:NADP binding"/>
    <property type="evidence" value="ECO:0007669"/>
    <property type="project" value="InterPro"/>
</dbReference>
<dbReference type="InterPro" id="IPR050346">
    <property type="entry name" value="FMO-like"/>
</dbReference>
<evidence type="ECO:0000256" key="3">
    <source>
        <dbReference type="ARBA" id="ARBA00023002"/>
    </source>
</evidence>
<comment type="cofactor">
    <cofactor evidence="4">
        <name>FAD</name>
        <dbReference type="ChEBI" id="CHEBI:57692"/>
    </cofactor>
</comment>
<keyword evidence="1 4" id="KW-0285">Flavoprotein</keyword>
<dbReference type="Pfam" id="PF00743">
    <property type="entry name" value="FMO-like"/>
    <property type="match status" value="1"/>
</dbReference>
<dbReference type="InterPro" id="IPR020946">
    <property type="entry name" value="Flavin_mOase-like"/>
</dbReference>
<dbReference type="AlphaFoldDB" id="A0A2D4HLD2"/>
<keyword evidence="2 4" id="KW-0274">FAD</keyword>
<dbReference type="EC" id="1.-.-.-" evidence="4"/>
<reference evidence="6" key="2">
    <citation type="submission" date="2017-11" db="EMBL/GenBank/DDBJ databases">
        <title>Coralsnake Venomics: Analyses of Venom Gland Transcriptomes and Proteomes of Six Brazilian Taxa.</title>
        <authorList>
            <person name="Aird S.D."/>
            <person name="Jorge da Silva N."/>
            <person name="Qiu L."/>
            <person name="Villar-Briones A."/>
            <person name="Aparecida-Saddi V."/>
            <person name="Campos-Telles M.P."/>
            <person name="Grau M."/>
            <person name="Mikheyev A.S."/>
        </authorList>
    </citation>
    <scope>NUCLEOTIDE SEQUENCE</scope>
    <source>
        <tissue evidence="6">Venom_gland</tissue>
    </source>
</reference>
<sequence>MDEIAACIGVKPNVPLLLLQDPKLALNVFFGPCTSYQYRLCGPGKWEKARNAILTQWDRVLKPLKTRIIDNSSSKHTRPSLWKKIFHFTAFLGTTILMFTYFCTHFVPDKENI</sequence>
<proteinExistence type="inferred from homology"/>
<keyword evidence="5" id="KW-1133">Transmembrane helix</keyword>
<keyword evidence="3 4" id="KW-0560">Oxidoreductase</keyword>
<evidence type="ECO:0000256" key="4">
    <source>
        <dbReference type="RuleBase" id="RU361177"/>
    </source>
</evidence>
<evidence type="ECO:0000256" key="2">
    <source>
        <dbReference type="ARBA" id="ARBA00022827"/>
    </source>
</evidence>
<keyword evidence="5" id="KW-0812">Transmembrane</keyword>